<keyword evidence="4 9" id="KW-0028">Amino-acid biosynthesis</keyword>
<dbReference type="AlphaFoldDB" id="A0A7G7G4R2"/>
<dbReference type="PROSITE" id="PS00167">
    <property type="entry name" value="TRP_SYNTHASE_ALPHA"/>
    <property type="match status" value="1"/>
</dbReference>
<reference evidence="11 12" key="1">
    <citation type="journal article" date="2018" name="Int. J. Syst. Evol. Microbiol.">
        <title>Adhaeribacter swui sp. nov., isolated from wet mud.</title>
        <authorList>
            <person name="Kim D.U."/>
            <person name="Kim K.W."/>
            <person name="Kang M.S."/>
            <person name="Kim J.Y."/>
            <person name="Jang J.H."/>
            <person name="Kim M.K."/>
        </authorList>
    </citation>
    <scope>NUCLEOTIDE SEQUENCE [LARGE SCALE GENOMIC DNA]</scope>
    <source>
        <strain evidence="11 12">KCTC 52873</strain>
    </source>
</reference>
<accession>A0A7G7G4R2</accession>
<proteinExistence type="inferred from homology"/>
<sequence>MTDNKIAQLFKKQPGRSLNVYFTAGFPELESTTTILQTLQDAGADLVEIGMPYSDPLADGPTIQQSNTVALNNGMSIKKLFEQLNNVRDTVTLPIILMGYLNPVLQFGFENFCREAARVGVDGLIIPDMPLVEYEEEYQAIFEKYNLSAIFLITPQTSEDRIRRIDALTNAFIYMVSTASTTGNTVAGTDSQIEYFKRIQQMNLKNPKLIGFGISDKKSFDLACRYAEGAIIGSAFIKVIQQPTGLQENIRDFIYLIKSGEEIFS</sequence>
<name>A0A7G7G4R2_9BACT</name>
<dbReference type="GO" id="GO:0004834">
    <property type="term" value="F:tryptophan synthase activity"/>
    <property type="evidence" value="ECO:0007669"/>
    <property type="project" value="UniProtKB-UniRule"/>
</dbReference>
<evidence type="ECO:0000256" key="3">
    <source>
        <dbReference type="ARBA" id="ARBA00011270"/>
    </source>
</evidence>
<evidence type="ECO:0000256" key="5">
    <source>
        <dbReference type="ARBA" id="ARBA00022822"/>
    </source>
</evidence>
<evidence type="ECO:0000313" key="12">
    <source>
        <dbReference type="Proteomes" id="UP000515237"/>
    </source>
</evidence>
<dbReference type="SUPFAM" id="SSF51366">
    <property type="entry name" value="Ribulose-phoshate binding barrel"/>
    <property type="match status" value="1"/>
</dbReference>
<feature type="active site" description="Proton acceptor" evidence="9">
    <location>
        <position position="48"/>
    </location>
</feature>
<dbReference type="Gene3D" id="3.20.20.70">
    <property type="entry name" value="Aldolase class I"/>
    <property type="match status" value="1"/>
</dbReference>
<keyword evidence="12" id="KW-1185">Reference proteome</keyword>
<dbReference type="InterPro" id="IPR002028">
    <property type="entry name" value="Trp_synthase_suA"/>
</dbReference>
<evidence type="ECO:0000256" key="1">
    <source>
        <dbReference type="ARBA" id="ARBA00003365"/>
    </source>
</evidence>
<dbReference type="NCBIfam" id="TIGR00262">
    <property type="entry name" value="trpA"/>
    <property type="match status" value="1"/>
</dbReference>
<dbReference type="Pfam" id="PF00290">
    <property type="entry name" value="Trp_syntA"/>
    <property type="match status" value="1"/>
</dbReference>
<keyword evidence="7 9" id="KW-0456">Lyase</keyword>
<dbReference type="KEGG" id="aswu:HUW51_05150"/>
<dbReference type="EMBL" id="CP055156">
    <property type="protein sequence ID" value="QNF32146.1"/>
    <property type="molecule type" value="Genomic_DNA"/>
</dbReference>
<keyword evidence="6 9" id="KW-0057">Aromatic amino acid biosynthesis</keyword>
<dbReference type="GO" id="GO:0005829">
    <property type="term" value="C:cytosol"/>
    <property type="evidence" value="ECO:0007669"/>
    <property type="project" value="TreeGrafter"/>
</dbReference>
<comment type="similarity">
    <text evidence="9 10">Belongs to the TrpA family.</text>
</comment>
<dbReference type="FunFam" id="3.20.20.70:FF:000037">
    <property type="entry name" value="Tryptophan synthase alpha chain"/>
    <property type="match status" value="1"/>
</dbReference>
<dbReference type="HAMAP" id="MF_00131">
    <property type="entry name" value="Trp_synth_alpha"/>
    <property type="match status" value="1"/>
</dbReference>
<dbReference type="InterPro" id="IPR011060">
    <property type="entry name" value="RibuloseP-bd_barrel"/>
</dbReference>
<comment type="function">
    <text evidence="1 9">The alpha subunit is responsible for the aldol cleavage of indoleglycerol phosphate to indole and glyceraldehyde 3-phosphate.</text>
</comment>
<evidence type="ECO:0000256" key="6">
    <source>
        <dbReference type="ARBA" id="ARBA00023141"/>
    </source>
</evidence>
<dbReference type="RefSeq" id="WP_185272927.1">
    <property type="nucleotide sequence ID" value="NZ_CP055156.1"/>
</dbReference>
<evidence type="ECO:0000256" key="7">
    <source>
        <dbReference type="ARBA" id="ARBA00023239"/>
    </source>
</evidence>
<comment type="catalytic activity">
    <reaction evidence="8 9">
        <text>(1S,2R)-1-C-(indol-3-yl)glycerol 3-phosphate + L-serine = D-glyceraldehyde 3-phosphate + L-tryptophan + H2O</text>
        <dbReference type="Rhea" id="RHEA:10532"/>
        <dbReference type="ChEBI" id="CHEBI:15377"/>
        <dbReference type="ChEBI" id="CHEBI:33384"/>
        <dbReference type="ChEBI" id="CHEBI:57912"/>
        <dbReference type="ChEBI" id="CHEBI:58866"/>
        <dbReference type="ChEBI" id="CHEBI:59776"/>
        <dbReference type="EC" id="4.2.1.20"/>
    </reaction>
</comment>
<evidence type="ECO:0000256" key="9">
    <source>
        <dbReference type="HAMAP-Rule" id="MF_00131"/>
    </source>
</evidence>
<evidence type="ECO:0000313" key="11">
    <source>
        <dbReference type="EMBL" id="QNF32146.1"/>
    </source>
</evidence>
<comment type="subunit">
    <text evidence="3 9">Tetramer of two alpha and two beta chains.</text>
</comment>
<keyword evidence="5 9" id="KW-0822">Tryptophan biosynthesis</keyword>
<evidence type="ECO:0000256" key="2">
    <source>
        <dbReference type="ARBA" id="ARBA00004733"/>
    </source>
</evidence>
<evidence type="ECO:0000256" key="10">
    <source>
        <dbReference type="RuleBase" id="RU003662"/>
    </source>
</evidence>
<dbReference type="InterPro" id="IPR018204">
    <property type="entry name" value="Trp_synthase_alpha_AS"/>
</dbReference>
<evidence type="ECO:0000256" key="4">
    <source>
        <dbReference type="ARBA" id="ARBA00022605"/>
    </source>
</evidence>
<dbReference type="UniPathway" id="UPA00035">
    <property type="reaction ID" value="UER00044"/>
</dbReference>
<dbReference type="CDD" id="cd04724">
    <property type="entry name" value="Tryptophan_synthase_alpha"/>
    <property type="match status" value="1"/>
</dbReference>
<organism evidence="11 12">
    <name type="scientific">Adhaeribacter swui</name>
    <dbReference type="NCBI Taxonomy" id="2086471"/>
    <lineage>
        <taxon>Bacteria</taxon>
        <taxon>Pseudomonadati</taxon>
        <taxon>Bacteroidota</taxon>
        <taxon>Cytophagia</taxon>
        <taxon>Cytophagales</taxon>
        <taxon>Hymenobacteraceae</taxon>
        <taxon>Adhaeribacter</taxon>
    </lineage>
</organism>
<feature type="active site" description="Proton acceptor" evidence="9">
    <location>
        <position position="59"/>
    </location>
</feature>
<dbReference type="EC" id="4.2.1.20" evidence="9"/>
<protein>
    <recommendedName>
        <fullName evidence="9">Tryptophan synthase alpha chain</fullName>
        <ecNumber evidence="9">4.2.1.20</ecNumber>
    </recommendedName>
</protein>
<gene>
    <name evidence="9" type="primary">trpA</name>
    <name evidence="11" type="ORF">HUW51_05150</name>
</gene>
<dbReference type="InterPro" id="IPR013785">
    <property type="entry name" value="Aldolase_TIM"/>
</dbReference>
<dbReference type="Proteomes" id="UP000515237">
    <property type="component" value="Chromosome"/>
</dbReference>
<dbReference type="PANTHER" id="PTHR43406:SF1">
    <property type="entry name" value="TRYPTOPHAN SYNTHASE ALPHA CHAIN, CHLOROPLASTIC"/>
    <property type="match status" value="1"/>
</dbReference>
<comment type="pathway">
    <text evidence="2 9">Amino-acid biosynthesis; L-tryptophan biosynthesis; L-tryptophan from chorismate: step 5/5.</text>
</comment>
<evidence type="ECO:0000256" key="8">
    <source>
        <dbReference type="ARBA" id="ARBA00049047"/>
    </source>
</evidence>
<dbReference type="PANTHER" id="PTHR43406">
    <property type="entry name" value="TRYPTOPHAN SYNTHASE, ALPHA CHAIN"/>
    <property type="match status" value="1"/>
</dbReference>